<evidence type="ECO:0000313" key="3">
    <source>
        <dbReference type="Proteomes" id="UP001176941"/>
    </source>
</evidence>
<dbReference type="Proteomes" id="UP001176941">
    <property type="component" value="Chromosome 6"/>
</dbReference>
<keyword evidence="3" id="KW-1185">Reference proteome</keyword>
<feature type="compositionally biased region" description="Basic and acidic residues" evidence="1">
    <location>
        <begin position="170"/>
        <end position="180"/>
    </location>
</feature>
<accession>A0ABN8ZVR6</accession>
<feature type="region of interest" description="Disordered" evidence="1">
    <location>
        <begin position="170"/>
        <end position="199"/>
    </location>
</feature>
<gene>
    <name evidence="2" type="ORF">MRATA1EN1_LOCUS25228</name>
</gene>
<evidence type="ECO:0000256" key="1">
    <source>
        <dbReference type="SAM" id="MobiDB-lite"/>
    </source>
</evidence>
<sequence length="354" mass="38336">MFWLTQHLSLEKVSLLGLHYVFNFRFWHTRASVIIGAGTPPSVPTQRAAKVGGGGRIATTQPGGLAALETRNSPRATPQRCFSGFANLETVNCCQIEPEAEWLGTPVLRAGGINLTAGPGAQRARTRELGARARVGVGPRILEGALHPSRGLGRRGLALLEGWQLRSRWKHSEEGRDTASPRDGVGNSGRNRSQRHWPDGAAGRLLTRESATQTQTHCWWVIGIIWNYKSDGYSRQSRCAPPGKEEVGHQYMERLEREEAPPELQGIRNGCRVSSGLGMVGGGGWPDVQIQRSGLTWPAFGGSMLEAGGCRALERCRWPAPQPLTEGTGRPHPALGPPAPRQGAGPSEGLWPRA</sequence>
<evidence type="ECO:0000313" key="2">
    <source>
        <dbReference type="EMBL" id="CAI9176266.1"/>
    </source>
</evidence>
<protein>
    <submittedName>
        <fullName evidence="2">Uncharacterized protein</fullName>
    </submittedName>
</protein>
<name>A0ABN8ZVR6_RANTA</name>
<reference evidence="2" key="1">
    <citation type="submission" date="2023-04" db="EMBL/GenBank/DDBJ databases">
        <authorList>
            <consortium name="ELIXIR-Norway"/>
        </authorList>
    </citation>
    <scope>NUCLEOTIDE SEQUENCE [LARGE SCALE GENOMIC DNA]</scope>
</reference>
<proteinExistence type="predicted"/>
<dbReference type="EMBL" id="OX459942">
    <property type="protein sequence ID" value="CAI9176266.1"/>
    <property type="molecule type" value="Genomic_DNA"/>
</dbReference>
<feature type="region of interest" description="Disordered" evidence="1">
    <location>
        <begin position="320"/>
        <end position="354"/>
    </location>
</feature>
<organism evidence="2 3">
    <name type="scientific">Rangifer tarandus platyrhynchus</name>
    <name type="common">Svalbard reindeer</name>
    <dbReference type="NCBI Taxonomy" id="3082113"/>
    <lineage>
        <taxon>Eukaryota</taxon>
        <taxon>Metazoa</taxon>
        <taxon>Chordata</taxon>
        <taxon>Craniata</taxon>
        <taxon>Vertebrata</taxon>
        <taxon>Euteleostomi</taxon>
        <taxon>Mammalia</taxon>
        <taxon>Eutheria</taxon>
        <taxon>Laurasiatheria</taxon>
        <taxon>Artiodactyla</taxon>
        <taxon>Ruminantia</taxon>
        <taxon>Pecora</taxon>
        <taxon>Cervidae</taxon>
        <taxon>Odocoileinae</taxon>
        <taxon>Rangifer</taxon>
    </lineage>
</organism>